<dbReference type="GO" id="GO:0035435">
    <property type="term" value="P:phosphate ion transmembrane transport"/>
    <property type="evidence" value="ECO:0007669"/>
    <property type="project" value="TreeGrafter"/>
</dbReference>
<keyword evidence="9" id="KW-1185">Reference proteome</keyword>
<keyword evidence="4 7" id="KW-0812">Transmembrane</keyword>
<evidence type="ECO:0000313" key="8">
    <source>
        <dbReference type="EMBL" id="ETO29789.1"/>
    </source>
</evidence>
<evidence type="ECO:0000256" key="5">
    <source>
        <dbReference type="ARBA" id="ARBA00022989"/>
    </source>
</evidence>
<proteinExistence type="predicted"/>
<gene>
    <name evidence="8" type="ORF">RFI_07329</name>
</gene>
<keyword evidence="3" id="KW-0592">Phosphate transport</keyword>
<evidence type="ECO:0000256" key="7">
    <source>
        <dbReference type="SAM" id="Phobius"/>
    </source>
</evidence>
<protein>
    <recommendedName>
        <fullName evidence="10">Phosphate transporter</fullName>
    </recommendedName>
</protein>
<keyword evidence="5 7" id="KW-1133">Transmembrane helix</keyword>
<dbReference type="GO" id="GO:0005315">
    <property type="term" value="F:phosphate transmembrane transporter activity"/>
    <property type="evidence" value="ECO:0007669"/>
    <property type="project" value="InterPro"/>
</dbReference>
<evidence type="ECO:0000256" key="2">
    <source>
        <dbReference type="ARBA" id="ARBA00022448"/>
    </source>
</evidence>
<evidence type="ECO:0000313" key="9">
    <source>
        <dbReference type="Proteomes" id="UP000023152"/>
    </source>
</evidence>
<comment type="subcellular location">
    <subcellularLocation>
        <location evidence="1">Membrane</location>
        <topology evidence="1">Multi-pass membrane protein</topology>
    </subcellularLocation>
</comment>
<dbReference type="EMBL" id="ASPP01005845">
    <property type="protein sequence ID" value="ETO29789.1"/>
    <property type="molecule type" value="Genomic_DNA"/>
</dbReference>
<dbReference type="OMA" id="ANAWWIS"/>
<feature type="transmembrane region" description="Helical" evidence="7">
    <location>
        <begin position="206"/>
        <end position="224"/>
    </location>
</feature>
<feature type="transmembrane region" description="Helical" evidence="7">
    <location>
        <begin position="280"/>
        <end position="299"/>
    </location>
</feature>
<keyword evidence="2" id="KW-0813">Transport</keyword>
<dbReference type="GO" id="GO:0016020">
    <property type="term" value="C:membrane"/>
    <property type="evidence" value="ECO:0007669"/>
    <property type="project" value="UniProtKB-SubCell"/>
</dbReference>
<evidence type="ECO:0008006" key="10">
    <source>
        <dbReference type="Google" id="ProtNLM"/>
    </source>
</evidence>
<comment type="caution">
    <text evidence="8">The sequence shown here is derived from an EMBL/GenBank/DDBJ whole genome shotgun (WGS) entry which is preliminary data.</text>
</comment>
<feature type="transmembrane region" description="Helical" evidence="7">
    <location>
        <begin position="108"/>
        <end position="126"/>
    </location>
</feature>
<organism evidence="8 9">
    <name type="scientific">Reticulomyxa filosa</name>
    <dbReference type="NCBI Taxonomy" id="46433"/>
    <lineage>
        <taxon>Eukaryota</taxon>
        <taxon>Sar</taxon>
        <taxon>Rhizaria</taxon>
        <taxon>Retaria</taxon>
        <taxon>Foraminifera</taxon>
        <taxon>Monothalamids</taxon>
        <taxon>Reticulomyxidae</taxon>
        <taxon>Reticulomyxa</taxon>
    </lineage>
</organism>
<feature type="transmembrane region" description="Helical" evidence="7">
    <location>
        <begin position="165"/>
        <end position="186"/>
    </location>
</feature>
<dbReference type="PANTHER" id="PTHR11101">
    <property type="entry name" value="PHOSPHATE TRANSPORTER"/>
    <property type="match status" value="1"/>
</dbReference>
<feature type="transmembrane region" description="Helical" evidence="7">
    <location>
        <begin position="12"/>
        <end position="29"/>
    </location>
</feature>
<keyword evidence="6 7" id="KW-0472">Membrane</keyword>
<dbReference type="PANTHER" id="PTHR11101:SF80">
    <property type="entry name" value="PHOSPHATE TRANSPORTER"/>
    <property type="match status" value="1"/>
</dbReference>
<dbReference type="Pfam" id="PF01384">
    <property type="entry name" value="PHO4"/>
    <property type="match status" value="1"/>
</dbReference>
<dbReference type="AlphaFoldDB" id="X6NVF7"/>
<dbReference type="Proteomes" id="UP000023152">
    <property type="component" value="Unassembled WGS sequence"/>
</dbReference>
<dbReference type="OrthoDB" id="260807at2759"/>
<evidence type="ECO:0000256" key="1">
    <source>
        <dbReference type="ARBA" id="ARBA00004141"/>
    </source>
</evidence>
<name>X6NVF7_RETFI</name>
<reference evidence="8 9" key="1">
    <citation type="journal article" date="2013" name="Curr. Biol.">
        <title>The Genome of the Foraminiferan Reticulomyxa filosa.</title>
        <authorList>
            <person name="Glockner G."/>
            <person name="Hulsmann N."/>
            <person name="Schleicher M."/>
            <person name="Noegel A.A."/>
            <person name="Eichinger L."/>
            <person name="Gallinger C."/>
            <person name="Pawlowski J."/>
            <person name="Sierra R."/>
            <person name="Euteneuer U."/>
            <person name="Pillet L."/>
            <person name="Moustafa A."/>
            <person name="Platzer M."/>
            <person name="Groth M."/>
            <person name="Szafranski K."/>
            <person name="Schliwa M."/>
        </authorList>
    </citation>
    <scope>NUCLEOTIDE SEQUENCE [LARGE SCALE GENOMIC DNA]</scope>
</reference>
<evidence type="ECO:0000256" key="3">
    <source>
        <dbReference type="ARBA" id="ARBA00022592"/>
    </source>
</evidence>
<evidence type="ECO:0000256" key="6">
    <source>
        <dbReference type="ARBA" id="ARBA00023136"/>
    </source>
</evidence>
<feature type="transmembrane region" description="Helical" evidence="7">
    <location>
        <begin position="68"/>
        <end position="88"/>
    </location>
</feature>
<dbReference type="InterPro" id="IPR001204">
    <property type="entry name" value="Phos_transporter"/>
</dbReference>
<accession>X6NVF7</accession>
<feature type="transmembrane region" description="Helical" evidence="7">
    <location>
        <begin position="133"/>
        <end position="153"/>
    </location>
</feature>
<evidence type="ECO:0000256" key="4">
    <source>
        <dbReference type="ARBA" id="ARBA00022692"/>
    </source>
</evidence>
<sequence>MTADVVDTSQYLWFVVLGGISTIFVYFSNLQQFQWGECRDTFLQSFFVILIYFPSKKKNEIAISLKQATMIAAIFEFSGAFFLGGRVADTVKGKITDYNYFSNAADELMLGFFVALVSAGLILFVVTKYSLAVSTTQAIIGAIVGFVIVSRGWNAVKWSEVRTIVIFWVLTPFFSCVVSMIVYGVVRQIWLRGDNALNKVLKSWGILLFFVVFVMTLFFIMEGLHAFSKAQALSVANAWWISVLLRMCVYKEKVIRTAKLNINCASGVFEKKKLVTFNRLAMYTFLLLFKRLIFLILGLRQM</sequence>